<keyword evidence="1" id="KW-0533">Nickel</keyword>
<comment type="cofactor">
    <cofactor evidence="1">
        <name>Fe cation</name>
        <dbReference type="ChEBI" id="CHEBI:24875"/>
    </cofactor>
</comment>
<feature type="binding site" evidence="1">
    <location>
        <position position="389"/>
    </location>
    <ligand>
        <name>Fe cation</name>
        <dbReference type="ChEBI" id="CHEBI:24875"/>
    </ligand>
</feature>
<protein>
    <submittedName>
        <fullName evidence="2">Hydrogenase</fullName>
    </submittedName>
</protein>
<accession>A0A2B8BJV5</accession>
<reference evidence="3" key="1">
    <citation type="submission" date="2017-10" db="EMBL/GenBank/DDBJ databases">
        <authorList>
            <person name="Kravchenko I.K."/>
            <person name="Grouzdev D.S."/>
        </authorList>
    </citation>
    <scope>NUCLEOTIDE SEQUENCE [LARGE SCALE GENOMIC DNA]</scope>
    <source>
        <strain evidence="3">B2</strain>
    </source>
</reference>
<feature type="binding site" evidence="1">
    <location>
        <position position="386"/>
    </location>
    <ligand>
        <name>Ni(2+)</name>
        <dbReference type="ChEBI" id="CHEBI:49786"/>
    </ligand>
</feature>
<comment type="cofactor">
    <cofactor evidence="1">
        <name>Ni(2+)</name>
        <dbReference type="ChEBI" id="CHEBI:49786"/>
    </cofactor>
</comment>
<dbReference type="Pfam" id="PF00374">
    <property type="entry name" value="NiFeSe_Hases"/>
    <property type="match status" value="1"/>
</dbReference>
<comment type="caution">
    <text evidence="2">The sequence shown here is derived from an EMBL/GenBank/DDBJ whole genome shotgun (WGS) entry which is preliminary data.</text>
</comment>
<evidence type="ECO:0000256" key="1">
    <source>
        <dbReference type="PIRSR" id="PIRSR601501-1"/>
    </source>
</evidence>
<dbReference type="InterPro" id="IPR001501">
    <property type="entry name" value="Ni-dep_hyd_lsu"/>
</dbReference>
<dbReference type="RefSeq" id="WP_098735994.1">
    <property type="nucleotide sequence ID" value="NZ_PDKW01000039.1"/>
</dbReference>
<dbReference type="Gene3D" id="1.10.645.10">
    <property type="entry name" value="Cytochrome-c3 Hydrogenase, chain B"/>
    <property type="match status" value="1"/>
</dbReference>
<evidence type="ECO:0000313" key="2">
    <source>
        <dbReference type="EMBL" id="PGH58009.1"/>
    </source>
</evidence>
<dbReference type="InterPro" id="IPR050867">
    <property type="entry name" value="NiFe/NiFeSe_hydrgnase_LSU"/>
</dbReference>
<keyword evidence="1" id="KW-0479">Metal-binding</keyword>
<dbReference type="EMBL" id="PDKW01000039">
    <property type="protein sequence ID" value="PGH58009.1"/>
    <property type="molecule type" value="Genomic_DNA"/>
</dbReference>
<organism evidence="2 3">
    <name type="scientific">Azospirillum palustre</name>
    <dbReference type="NCBI Taxonomy" id="2044885"/>
    <lineage>
        <taxon>Bacteria</taxon>
        <taxon>Pseudomonadati</taxon>
        <taxon>Pseudomonadota</taxon>
        <taxon>Alphaproteobacteria</taxon>
        <taxon>Rhodospirillales</taxon>
        <taxon>Azospirillaceae</taxon>
        <taxon>Azospirillum</taxon>
    </lineage>
</organism>
<name>A0A2B8BJV5_9PROT</name>
<dbReference type="PANTHER" id="PTHR42958:SF4">
    <property type="entry name" value="HYDROGENASE EXPRESSION_FORMATION PROTEIN HUPK"/>
    <property type="match status" value="1"/>
</dbReference>
<dbReference type="SUPFAM" id="SSF56762">
    <property type="entry name" value="HydB/Nqo4-like"/>
    <property type="match status" value="1"/>
</dbReference>
<keyword evidence="1" id="KW-0408">Iron</keyword>
<feature type="binding site" evidence="1">
    <location>
        <position position="343"/>
    </location>
    <ligand>
        <name>Mg(2+)</name>
        <dbReference type="ChEBI" id="CHEBI:18420"/>
    </ligand>
</feature>
<dbReference type="AlphaFoldDB" id="A0A2B8BJV5"/>
<dbReference type="PANTHER" id="PTHR42958">
    <property type="entry name" value="HYDROGENASE-2 LARGE CHAIN"/>
    <property type="match status" value="1"/>
</dbReference>
<gene>
    <name evidence="2" type="ORF">CRT60_08610</name>
</gene>
<keyword evidence="1" id="KW-0460">Magnesium</keyword>
<dbReference type="OrthoDB" id="9157196at2"/>
<sequence>MSTATLPGEGSVSVRLWLDNGPDGMAIRRAEVAARRPRAVAALVGRKAEEAARLAPLLFSLCGSAQGLAVSRACETALGLDAGAHDAARSLLTDAEALDSHGWQAVVEWPARLGAPPRPAALRELRSAVSAILPSLYPAKDGMRPGGGVLRPDSAALRNALDRMAGWLEAAVFAGPPPRDADELAGWAARGGTDAALLAARLLSPTLSGWGACGAPLLGERSPGWFAAALAGDPGFAAAPRRNGAPALTGPLERQAENPLVVSVTECFGDGLARLFAARLADLAELPRRMETAIAALRPADPVAAAPANSAPGEGCGVAETARGRLAHWLRLDGDGRLADARMVAPTDWNFAADGPLARGLAGAAVRDRDDAEERVRLLVAMLDPCVACGIDVHE</sequence>
<evidence type="ECO:0000313" key="3">
    <source>
        <dbReference type="Proteomes" id="UP000225379"/>
    </source>
</evidence>
<dbReference type="GO" id="GO:0016151">
    <property type="term" value="F:nickel cation binding"/>
    <property type="evidence" value="ECO:0007669"/>
    <property type="project" value="InterPro"/>
</dbReference>
<dbReference type="InterPro" id="IPR029014">
    <property type="entry name" value="NiFe-Hase_large"/>
</dbReference>
<dbReference type="Proteomes" id="UP000225379">
    <property type="component" value="Unassembled WGS sequence"/>
</dbReference>
<keyword evidence="3" id="KW-1185">Reference proteome</keyword>
<proteinExistence type="predicted"/>